<name>A0A5A7T3E3_CUCMM</name>
<sequence>MQRLLASEDMGPESFLPFGLTKAPQLLRSLDEQKVLNEYLDQFVVVYLDDIMVFSPNLEEDQAHLCLILFVIPIVTSRSAEYRYVGQPSSSSWSLLNDKNLLDDYFISRHKKRIICGKKNFPAILSSSSGVGANHYLRKKERL</sequence>
<dbReference type="InterPro" id="IPR043502">
    <property type="entry name" value="DNA/RNA_pol_sf"/>
</dbReference>
<dbReference type="SUPFAM" id="SSF56672">
    <property type="entry name" value="DNA/RNA polymerases"/>
    <property type="match status" value="1"/>
</dbReference>
<organism evidence="1 3">
    <name type="scientific">Cucumis melo var. makuwa</name>
    <name type="common">Oriental melon</name>
    <dbReference type="NCBI Taxonomy" id="1194695"/>
    <lineage>
        <taxon>Eukaryota</taxon>
        <taxon>Viridiplantae</taxon>
        <taxon>Streptophyta</taxon>
        <taxon>Embryophyta</taxon>
        <taxon>Tracheophyta</taxon>
        <taxon>Spermatophyta</taxon>
        <taxon>Magnoliopsida</taxon>
        <taxon>eudicotyledons</taxon>
        <taxon>Gunneridae</taxon>
        <taxon>Pentapetalae</taxon>
        <taxon>rosids</taxon>
        <taxon>fabids</taxon>
        <taxon>Cucurbitales</taxon>
        <taxon>Cucurbitaceae</taxon>
        <taxon>Benincaseae</taxon>
        <taxon>Cucumis</taxon>
    </lineage>
</organism>
<keyword evidence="1" id="KW-0548">Nucleotidyltransferase</keyword>
<comment type="caution">
    <text evidence="1">The sequence shown here is derived from an EMBL/GenBank/DDBJ whole genome shotgun (WGS) entry which is preliminary data.</text>
</comment>
<dbReference type="InterPro" id="IPR043128">
    <property type="entry name" value="Rev_trsase/Diguanyl_cyclase"/>
</dbReference>
<keyword evidence="1" id="KW-0808">Transferase</keyword>
<accession>A0A5A7T3E3</accession>
<evidence type="ECO:0000313" key="2">
    <source>
        <dbReference type="EMBL" id="TYK01968.1"/>
    </source>
</evidence>
<evidence type="ECO:0000313" key="1">
    <source>
        <dbReference type="EMBL" id="KAA0037493.1"/>
    </source>
</evidence>
<dbReference type="Proteomes" id="UP000321947">
    <property type="component" value="Unassembled WGS sequence"/>
</dbReference>
<reference evidence="3 4" key="1">
    <citation type="submission" date="2019-08" db="EMBL/GenBank/DDBJ databases">
        <title>Draft genome sequences of two oriental melons (Cucumis melo L. var makuwa).</title>
        <authorList>
            <person name="Kwon S.-Y."/>
        </authorList>
    </citation>
    <scope>NUCLEOTIDE SEQUENCE [LARGE SCALE GENOMIC DNA]</scope>
    <source>
        <strain evidence="4">cv. Chang Bougi</strain>
        <strain evidence="3">cv. SW 3</strain>
        <tissue evidence="1">Leaf</tissue>
    </source>
</reference>
<evidence type="ECO:0000313" key="3">
    <source>
        <dbReference type="Proteomes" id="UP000321393"/>
    </source>
</evidence>
<gene>
    <name evidence="2" type="ORF">E5676_scaffold808G00710</name>
    <name evidence="1" type="ORF">E6C27_scaffold277G00950</name>
</gene>
<dbReference type="GO" id="GO:0003964">
    <property type="term" value="F:RNA-directed DNA polymerase activity"/>
    <property type="evidence" value="ECO:0007669"/>
    <property type="project" value="UniProtKB-KW"/>
</dbReference>
<evidence type="ECO:0000313" key="4">
    <source>
        <dbReference type="Proteomes" id="UP000321947"/>
    </source>
</evidence>
<dbReference type="EMBL" id="SSTD01015940">
    <property type="protein sequence ID" value="TYK01968.1"/>
    <property type="molecule type" value="Genomic_DNA"/>
</dbReference>
<dbReference type="AlphaFoldDB" id="A0A5A7T3E3"/>
<keyword evidence="1" id="KW-0695">RNA-directed DNA polymerase</keyword>
<dbReference type="Gene3D" id="3.30.70.270">
    <property type="match status" value="1"/>
</dbReference>
<protein>
    <submittedName>
        <fullName evidence="1">Reverse transcriptase</fullName>
    </submittedName>
</protein>
<proteinExistence type="predicted"/>
<dbReference type="EMBL" id="SSTE01018921">
    <property type="protein sequence ID" value="KAA0037493.1"/>
    <property type="molecule type" value="Genomic_DNA"/>
</dbReference>
<dbReference type="OrthoDB" id="101614at2759"/>
<dbReference type="Proteomes" id="UP000321393">
    <property type="component" value="Unassembled WGS sequence"/>
</dbReference>